<comment type="subcellular location">
    <subcellularLocation>
        <location evidence="1">Membrane</location>
        <topology evidence="1">Multi-pass membrane protein</topology>
    </subcellularLocation>
</comment>
<dbReference type="Pfam" id="PF01553">
    <property type="entry name" value="Acyltransferase"/>
    <property type="match status" value="1"/>
</dbReference>
<dbReference type="InterPro" id="IPR056462">
    <property type="entry name" value="HAD_RAM2/GPAT1-8"/>
</dbReference>
<evidence type="ECO:0000256" key="9">
    <source>
        <dbReference type="SAM" id="SignalP"/>
    </source>
</evidence>
<evidence type="ECO:0000313" key="12">
    <source>
        <dbReference type="Proteomes" id="UP001341840"/>
    </source>
</evidence>
<keyword evidence="4 8" id="KW-0812">Transmembrane</keyword>
<reference evidence="11 12" key="1">
    <citation type="journal article" date="2023" name="Plants (Basel)">
        <title>Bridging the Gap: Combining Genomics and Transcriptomics Approaches to Understand Stylosanthes scabra, an Orphan Legume from the Brazilian Caatinga.</title>
        <authorList>
            <person name="Ferreira-Neto J.R.C."/>
            <person name="da Silva M.D."/>
            <person name="Binneck E."/>
            <person name="de Melo N.F."/>
            <person name="da Silva R.H."/>
            <person name="de Melo A.L.T.M."/>
            <person name="Pandolfi V."/>
            <person name="Bustamante F.O."/>
            <person name="Brasileiro-Vidal A.C."/>
            <person name="Benko-Iseppon A.M."/>
        </authorList>
    </citation>
    <scope>NUCLEOTIDE SEQUENCE [LARGE SCALE GENOMIC DNA]</scope>
    <source>
        <tissue evidence="11">Leaves</tissue>
    </source>
</reference>
<evidence type="ECO:0000256" key="3">
    <source>
        <dbReference type="ARBA" id="ARBA00022679"/>
    </source>
</evidence>
<dbReference type="SUPFAM" id="SSF69593">
    <property type="entry name" value="Glycerol-3-phosphate (1)-acyltransferase"/>
    <property type="match status" value="1"/>
</dbReference>
<keyword evidence="12" id="KW-1185">Reference proteome</keyword>
<feature type="transmembrane region" description="Helical" evidence="8">
    <location>
        <begin position="291"/>
        <end position="311"/>
    </location>
</feature>
<evidence type="ECO:0000256" key="6">
    <source>
        <dbReference type="ARBA" id="ARBA00023136"/>
    </source>
</evidence>
<evidence type="ECO:0000256" key="2">
    <source>
        <dbReference type="ARBA" id="ARBA00007937"/>
    </source>
</evidence>
<gene>
    <name evidence="11" type="ORF">PIB30_057419</name>
</gene>
<dbReference type="PANTHER" id="PTHR15486">
    <property type="entry name" value="ANCIENT UBIQUITOUS PROTEIN"/>
    <property type="match status" value="1"/>
</dbReference>
<evidence type="ECO:0000256" key="1">
    <source>
        <dbReference type="ARBA" id="ARBA00004141"/>
    </source>
</evidence>
<dbReference type="InterPro" id="IPR002123">
    <property type="entry name" value="Plipid/glycerol_acylTrfase"/>
</dbReference>
<evidence type="ECO:0000259" key="10">
    <source>
        <dbReference type="SMART" id="SM00563"/>
    </source>
</evidence>
<keyword evidence="6 8" id="KW-0472">Membrane</keyword>
<dbReference type="EMBL" id="JASCZI010000470">
    <property type="protein sequence ID" value="MED6111986.1"/>
    <property type="molecule type" value="Genomic_DNA"/>
</dbReference>
<sequence>MVFPMVLLRLVDWVLYQLLANSFYRAARKMKSYWFHFEYNIISSNKPHHNQQPCLSFPSVTKCDLHALKLSQKATLVCSEVHKVLLNSHSFFPYFMLVAFEGGSILRALLLLLSCPLLFILNHDMSLKVMTFITFCGLRIKDMECVSRAVLPKFYLENLNLHAYEVMASAAGSKVVFTSVPTVMVEGFLKEYLSVCDVIGTELQTFGCYFTGLVSDSGLLVVKHRALKDYFADTKPDIGIGSSSFDDHIFMSLCKEGYVVNNPSPMMPREKYPKPLIFHDGRLAFLPTPSATLFMFMWLPIGILLAIYRILLGILLPYKWAMILGVWSGINLNVKGIVRPQRSEQNKGVLYVCTHRTLLDPVFLSTSLAKPLTAVTYSLSKVSEFIAPIRTVRLTRDRKQDAETMQRLLREGDLVVCPEGTTCREPYLLRFSSLFAELADEIVPVAMNANVSMFYGTTAAGLKCLDPIFFFMNPRPSYHIEILGKVPKELTCAGGRSSCEVANYIQRQLAHALGFQCTSLTRRDKYLMLAGNEGIVNNQ</sequence>
<comment type="caution">
    <text evidence="11">The sequence shown here is derived from an EMBL/GenBank/DDBJ whole genome shotgun (WGS) entry which is preliminary data.</text>
</comment>
<evidence type="ECO:0000256" key="4">
    <source>
        <dbReference type="ARBA" id="ARBA00022692"/>
    </source>
</evidence>
<evidence type="ECO:0000256" key="8">
    <source>
        <dbReference type="SAM" id="Phobius"/>
    </source>
</evidence>
<evidence type="ECO:0000256" key="5">
    <source>
        <dbReference type="ARBA" id="ARBA00022989"/>
    </source>
</evidence>
<comment type="similarity">
    <text evidence="2">Belongs to the GPAT/DAPAT family.</text>
</comment>
<dbReference type="Proteomes" id="UP001341840">
    <property type="component" value="Unassembled WGS sequence"/>
</dbReference>
<keyword evidence="3" id="KW-0808">Transferase</keyword>
<feature type="signal peptide" evidence="9">
    <location>
        <begin position="1"/>
        <end position="20"/>
    </location>
</feature>
<protein>
    <recommendedName>
        <fullName evidence="10">Phospholipid/glycerol acyltransferase domain-containing protein</fullName>
    </recommendedName>
</protein>
<keyword evidence="7" id="KW-0012">Acyltransferase</keyword>
<evidence type="ECO:0000313" key="11">
    <source>
        <dbReference type="EMBL" id="MED6111986.1"/>
    </source>
</evidence>
<evidence type="ECO:0000256" key="7">
    <source>
        <dbReference type="ARBA" id="ARBA00023315"/>
    </source>
</evidence>
<keyword evidence="9" id="KW-0732">Signal</keyword>
<name>A0ABU6QKC6_9FABA</name>
<dbReference type="Pfam" id="PF23270">
    <property type="entry name" value="HAD_RAM2_N"/>
    <property type="match status" value="1"/>
</dbReference>
<proteinExistence type="inferred from homology"/>
<dbReference type="PANTHER" id="PTHR15486:SF0">
    <property type="entry name" value="GLYCEROL-3-PHOSPHATE ACYLTRANSFERASE 1"/>
    <property type="match status" value="1"/>
</dbReference>
<dbReference type="SMART" id="SM00563">
    <property type="entry name" value="PlsC"/>
    <property type="match status" value="1"/>
</dbReference>
<organism evidence="11 12">
    <name type="scientific">Stylosanthes scabra</name>
    <dbReference type="NCBI Taxonomy" id="79078"/>
    <lineage>
        <taxon>Eukaryota</taxon>
        <taxon>Viridiplantae</taxon>
        <taxon>Streptophyta</taxon>
        <taxon>Embryophyta</taxon>
        <taxon>Tracheophyta</taxon>
        <taxon>Spermatophyta</taxon>
        <taxon>Magnoliopsida</taxon>
        <taxon>eudicotyledons</taxon>
        <taxon>Gunneridae</taxon>
        <taxon>Pentapetalae</taxon>
        <taxon>rosids</taxon>
        <taxon>fabids</taxon>
        <taxon>Fabales</taxon>
        <taxon>Fabaceae</taxon>
        <taxon>Papilionoideae</taxon>
        <taxon>50 kb inversion clade</taxon>
        <taxon>dalbergioids sensu lato</taxon>
        <taxon>Dalbergieae</taxon>
        <taxon>Pterocarpus clade</taxon>
        <taxon>Stylosanthes</taxon>
    </lineage>
</organism>
<accession>A0ABU6QKC6</accession>
<keyword evidence="5 8" id="KW-1133">Transmembrane helix</keyword>
<feature type="chain" id="PRO_5045057916" description="Phospholipid/glycerol acyltransferase domain-containing protein" evidence="9">
    <location>
        <begin position="21"/>
        <end position="539"/>
    </location>
</feature>
<feature type="domain" description="Phospholipid/glycerol acyltransferase" evidence="10">
    <location>
        <begin position="349"/>
        <end position="450"/>
    </location>
</feature>
<dbReference type="CDD" id="cd06551">
    <property type="entry name" value="LPLAT"/>
    <property type="match status" value="1"/>
</dbReference>